<dbReference type="Pfam" id="PF00069">
    <property type="entry name" value="Pkinase"/>
    <property type="match status" value="1"/>
</dbReference>
<reference evidence="3 4" key="1">
    <citation type="submission" date="2019-03" db="EMBL/GenBank/DDBJ databases">
        <title>Single cell metagenomics reveals metabolic interactions within the superorganism composed of flagellate Streblomastix strix and complex community of Bacteroidetes bacteria on its surface.</title>
        <authorList>
            <person name="Treitli S.C."/>
            <person name="Kolisko M."/>
            <person name="Husnik F."/>
            <person name="Keeling P."/>
            <person name="Hampl V."/>
        </authorList>
    </citation>
    <scope>NUCLEOTIDE SEQUENCE [LARGE SCALE GENOMIC DNA]</scope>
    <source>
        <strain evidence="3">ST1C</strain>
    </source>
</reference>
<evidence type="ECO:0000256" key="1">
    <source>
        <dbReference type="ARBA" id="ARBA00012513"/>
    </source>
</evidence>
<dbReference type="GO" id="GO:0005524">
    <property type="term" value="F:ATP binding"/>
    <property type="evidence" value="ECO:0007669"/>
    <property type="project" value="InterPro"/>
</dbReference>
<dbReference type="PROSITE" id="PS50011">
    <property type="entry name" value="PROTEIN_KINASE_DOM"/>
    <property type="match status" value="1"/>
</dbReference>
<dbReference type="PROSITE" id="PS00108">
    <property type="entry name" value="PROTEIN_KINASE_ST"/>
    <property type="match status" value="1"/>
</dbReference>
<dbReference type="SUPFAM" id="SSF56112">
    <property type="entry name" value="Protein kinase-like (PK-like)"/>
    <property type="match status" value="1"/>
</dbReference>
<organism evidence="3 4">
    <name type="scientific">Streblomastix strix</name>
    <dbReference type="NCBI Taxonomy" id="222440"/>
    <lineage>
        <taxon>Eukaryota</taxon>
        <taxon>Metamonada</taxon>
        <taxon>Preaxostyla</taxon>
        <taxon>Oxymonadida</taxon>
        <taxon>Streblomastigidae</taxon>
        <taxon>Streblomastix</taxon>
    </lineage>
</organism>
<dbReference type="GO" id="GO:0004674">
    <property type="term" value="F:protein serine/threonine kinase activity"/>
    <property type="evidence" value="ECO:0007669"/>
    <property type="project" value="UniProtKB-EC"/>
</dbReference>
<dbReference type="Proteomes" id="UP000324800">
    <property type="component" value="Unassembled WGS sequence"/>
</dbReference>
<name>A0A5J4WG30_9EUKA</name>
<dbReference type="EMBL" id="SNRW01002273">
    <property type="protein sequence ID" value="KAA6393305.1"/>
    <property type="molecule type" value="Genomic_DNA"/>
</dbReference>
<dbReference type="SMART" id="SM00220">
    <property type="entry name" value="S_TKc"/>
    <property type="match status" value="1"/>
</dbReference>
<dbReference type="InterPro" id="IPR050235">
    <property type="entry name" value="CK1_Ser-Thr_kinase"/>
</dbReference>
<evidence type="ECO:0000259" key="2">
    <source>
        <dbReference type="PROSITE" id="PS50011"/>
    </source>
</evidence>
<dbReference type="OrthoDB" id="497611at2759"/>
<evidence type="ECO:0000313" key="4">
    <source>
        <dbReference type="Proteomes" id="UP000324800"/>
    </source>
</evidence>
<dbReference type="Gene3D" id="1.10.510.10">
    <property type="entry name" value="Transferase(Phosphotransferase) domain 1"/>
    <property type="match status" value="1"/>
</dbReference>
<comment type="caution">
    <text evidence="3">The sequence shown here is derived from an EMBL/GenBank/DDBJ whole genome shotgun (WGS) entry which is preliminary data.</text>
</comment>
<dbReference type="PANTHER" id="PTHR11909">
    <property type="entry name" value="CASEIN KINASE-RELATED"/>
    <property type="match status" value="1"/>
</dbReference>
<feature type="domain" description="Protein kinase" evidence="2">
    <location>
        <begin position="18"/>
        <end position="249"/>
    </location>
</feature>
<dbReference type="InterPro" id="IPR011009">
    <property type="entry name" value="Kinase-like_dom_sf"/>
</dbReference>
<accession>A0A5J4WG30</accession>
<evidence type="ECO:0000313" key="3">
    <source>
        <dbReference type="EMBL" id="KAA6393305.1"/>
    </source>
</evidence>
<protein>
    <recommendedName>
        <fullName evidence="1">non-specific serine/threonine protein kinase</fullName>
        <ecNumber evidence="1">2.7.11.1</ecNumber>
    </recommendedName>
</protein>
<gene>
    <name evidence="3" type="ORF">EZS28_011168</name>
</gene>
<proteinExistence type="predicted"/>
<dbReference type="InterPro" id="IPR008271">
    <property type="entry name" value="Ser/Thr_kinase_AS"/>
</dbReference>
<dbReference type="AlphaFoldDB" id="A0A5J4WG30"/>
<dbReference type="InterPro" id="IPR000719">
    <property type="entry name" value="Prot_kinase_dom"/>
</dbReference>
<dbReference type="EC" id="2.7.11.1" evidence="1"/>
<sequence>MAEGEISINVGDIVNQHYKLIRQIATGERRVIFCALDTSMKQVAIKLEKSSEEQPAICIEAAILKILAGQNHIPQFFHYGSHKNYKYLAMELMGPNMIDLANYKRPYKFNLHSVLKFGIQAIETLQVVHNKGFVHRDIKPGNFLIGNTQQTSGTFYLTGFGLCKKITKQDNMVAQLTNESTFHGSLKYASLNAHNYVELGRNDDLMSLLYVLVEFHNGLLPWSDVEDIIQIISISYLYLNKQLKKMKLI</sequence>